<dbReference type="EMBL" id="GBRH01238107">
    <property type="protein sequence ID" value="JAD59788.1"/>
    <property type="molecule type" value="Transcribed_RNA"/>
</dbReference>
<reference evidence="1" key="2">
    <citation type="journal article" date="2015" name="Data Brief">
        <title>Shoot transcriptome of the giant reed, Arundo donax.</title>
        <authorList>
            <person name="Barrero R.A."/>
            <person name="Guerrero F.D."/>
            <person name="Moolhuijzen P."/>
            <person name="Goolsby J.A."/>
            <person name="Tidwell J."/>
            <person name="Bellgard S.E."/>
            <person name="Bellgard M.I."/>
        </authorList>
    </citation>
    <scope>NUCLEOTIDE SEQUENCE</scope>
    <source>
        <tissue evidence="1">Shoot tissue taken approximately 20 cm above the soil surface</tissue>
    </source>
</reference>
<protein>
    <submittedName>
        <fullName evidence="1">Uncharacterized protein</fullName>
    </submittedName>
</protein>
<name>A0A0A9BCA4_ARUDO</name>
<accession>A0A0A9BCA4</accession>
<sequence length="18" mass="2280">MGMLILRWWRMQGRRSTT</sequence>
<evidence type="ECO:0000313" key="1">
    <source>
        <dbReference type="EMBL" id="JAD59788.1"/>
    </source>
</evidence>
<reference evidence="1" key="1">
    <citation type="submission" date="2014-09" db="EMBL/GenBank/DDBJ databases">
        <authorList>
            <person name="Magalhaes I.L.F."/>
            <person name="Oliveira U."/>
            <person name="Santos F.R."/>
            <person name="Vidigal T.H.D.A."/>
            <person name="Brescovit A.D."/>
            <person name="Santos A.J."/>
        </authorList>
    </citation>
    <scope>NUCLEOTIDE SEQUENCE</scope>
    <source>
        <tissue evidence="1">Shoot tissue taken approximately 20 cm above the soil surface</tissue>
    </source>
</reference>
<dbReference type="AlphaFoldDB" id="A0A0A9BCA4"/>
<organism evidence="1">
    <name type="scientific">Arundo donax</name>
    <name type="common">Giant reed</name>
    <name type="synonym">Donax arundinaceus</name>
    <dbReference type="NCBI Taxonomy" id="35708"/>
    <lineage>
        <taxon>Eukaryota</taxon>
        <taxon>Viridiplantae</taxon>
        <taxon>Streptophyta</taxon>
        <taxon>Embryophyta</taxon>
        <taxon>Tracheophyta</taxon>
        <taxon>Spermatophyta</taxon>
        <taxon>Magnoliopsida</taxon>
        <taxon>Liliopsida</taxon>
        <taxon>Poales</taxon>
        <taxon>Poaceae</taxon>
        <taxon>PACMAD clade</taxon>
        <taxon>Arundinoideae</taxon>
        <taxon>Arundineae</taxon>
        <taxon>Arundo</taxon>
    </lineage>
</organism>
<proteinExistence type="predicted"/>